<evidence type="ECO:0000313" key="2">
    <source>
        <dbReference type="EnsemblMetazoa" id="ACUA015170-PA"/>
    </source>
</evidence>
<proteinExistence type="predicted"/>
<dbReference type="Proteomes" id="UP000075883">
    <property type="component" value="Unassembled WGS sequence"/>
</dbReference>
<sequence length="188" mass="19984">MNILRPVGKMVKTGTYPVKMATDGVASSPENKFTKDDITLAGAGSGREQLPCCDPATCPGGGPTTSYGACGTTGPIASIQSGGNSSGAAVSGVSGTALSHTQPQQQSSSAQQQQQQSTGSCYPYHQHFHHHHHHHHCHQPVRADCHSRNGQIASKCWRNLLYLKFCMLVSIVCCSILRKCLCLLIAII</sequence>
<accession>A0A182MCT9</accession>
<evidence type="ECO:0000313" key="3">
    <source>
        <dbReference type="Proteomes" id="UP000075883"/>
    </source>
</evidence>
<protein>
    <submittedName>
        <fullName evidence="2">Uncharacterized protein</fullName>
    </submittedName>
</protein>
<feature type="region of interest" description="Disordered" evidence="1">
    <location>
        <begin position="81"/>
        <end position="112"/>
    </location>
</feature>
<name>A0A182MCT9_9DIPT</name>
<dbReference type="EMBL" id="AXCM01018178">
    <property type="status" value="NOT_ANNOTATED_CDS"/>
    <property type="molecule type" value="Genomic_DNA"/>
</dbReference>
<keyword evidence="3" id="KW-1185">Reference proteome</keyword>
<dbReference type="AlphaFoldDB" id="A0A182MCT9"/>
<evidence type="ECO:0000256" key="1">
    <source>
        <dbReference type="SAM" id="MobiDB-lite"/>
    </source>
</evidence>
<feature type="compositionally biased region" description="Low complexity" evidence="1">
    <location>
        <begin position="81"/>
        <end position="95"/>
    </location>
</feature>
<dbReference type="EnsemblMetazoa" id="ACUA015170-RA">
    <property type="protein sequence ID" value="ACUA015170-PA"/>
    <property type="gene ID" value="ACUA015170"/>
</dbReference>
<feature type="compositionally biased region" description="Low complexity" evidence="1">
    <location>
        <begin position="102"/>
        <end position="112"/>
    </location>
</feature>
<dbReference type="VEuPathDB" id="VectorBase:ACUA015170"/>
<reference evidence="2" key="2">
    <citation type="submission" date="2020-05" db="UniProtKB">
        <authorList>
            <consortium name="EnsemblMetazoa"/>
        </authorList>
    </citation>
    <scope>IDENTIFICATION</scope>
    <source>
        <strain evidence="2">A-37</strain>
    </source>
</reference>
<reference evidence="3" key="1">
    <citation type="submission" date="2013-09" db="EMBL/GenBank/DDBJ databases">
        <title>The Genome Sequence of Anopheles culicifacies species A.</title>
        <authorList>
            <consortium name="The Broad Institute Genomics Platform"/>
            <person name="Neafsey D.E."/>
            <person name="Besansky N."/>
            <person name="Howell P."/>
            <person name="Walton C."/>
            <person name="Young S.K."/>
            <person name="Zeng Q."/>
            <person name="Gargeya S."/>
            <person name="Fitzgerald M."/>
            <person name="Haas B."/>
            <person name="Abouelleil A."/>
            <person name="Allen A.W."/>
            <person name="Alvarado L."/>
            <person name="Arachchi H.M."/>
            <person name="Berlin A.M."/>
            <person name="Chapman S.B."/>
            <person name="Gainer-Dewar J."/>
            <person name="Goldberg J."/>
            <person name="Griggs A."/>
            <person name="Gujja S."/>
            <person name="Hansen M."/>
            <person name="Howarth C."/>
            <person name="Imamovic A."/>
            <person name="Ireland A."/>
            <person name="Larimer J."/>
            <person name="McCowan C."/>
            <person name="Murphy C."/>
            <person name="Pearson M."/>
            <person name="Poon T.W."/>
            <person name="Priest M."/>
            <person name="Roberts A."/>
            <person name="Saif S."/>
            <person name="Shea T."/>
            <person name="Sisk P."/>
            <person name="Sykes S."/>
            <person name="Wortman J."/>
            <person name="Nusbaum C."/>
            <person name="Birren B."/>
        </authorList>
    </citation>
    <scope>NUCLEOTIDE SEQUENCE [LARGE SCALE GENOMIC DNA]</scope>
    <source>
        <strain evidence="3">A-37</strain>
    </source>
</reference>
<organism evidence="2 3">
    <name type="scientific">Anopheles culicifacies</name>
    <dbReference type="NCBI Taxonomy" id="139723"/>
    <lineage>
        <taxon>Eukaryota</taxon>
        <taxon>Metazoa</taxon>
        <taxon>Ecdysozoa</taxon>
        <taxon>Arthropoda</taxon>
        <taxon>Hexapoda</taxon>
        <taxon>Insecta</taxon>
        <taxon>Pterygota</taxon>
        <taxon>Neoptera</taxon>
        <taxon>Endopterygota</taxon>
        <taxon>Diptera</taxon>
        <taxon>Nematocera</taxon>
        <taxon>Culicoidea</taxon>
        <taxon>Culicidae</taxon>
        <taxon>Anophelinae</taxon>
        <taxon>Anopheles</taxon>
        <taxon>culicifacies species complex</taxon>
    </lineage>
</organism>